<gene>
    <name evidence="1" type="ORF">DDB_G0283849</name>
</gene>
<dbReference type="GO" id="GO:0009235">
    <property type="term" value="P:cobalamin metabolic process"/>
    <property type="evidence" value="ECO:0007669"/>
    <property type="project" value="InterPro"/>
</dbReference>
<comment type="caution">
    <text evidence="1">The sequence shown here is derived from an EMBL/GenBank/DDBJ whole genome shotgun (WGS) entry which is preliminary data.</text>
</comment>
<dbReference type="Proteomes" id="UP000002195">
    <property type="component" value="Unassembled WGS sequence"/>
</dbReference>
<organism evidence="1 2">
    <name type="scientific">Dictyostelium discoideum</name>
    <name type="common">Social amoeba</name>
    <dbReference type="NCBI Taxonomy" id="44689"/>
    <lineage>
        <taxon>Eukaryota</taxon>
        <taxon>Amoebozoa</taxon>
        <taxon>Evosea</taxon>
        <taxon>Eumycetozoa</taxon>
        <taxon>Dictyostelia</taxon>
        <taxon>Dictyosteliales</taxon>
        <taxon>Dictyosteliaceae</taxon>
        <taxon>Dictyostelium</taxon>
    </lineage>
</organism>
<dbReference type="SMR" id="Q54QF8"/>
<sequence>MKLNEAEFIESVKFEYTIKKCSIPLLLKNFKSLFPNDLKNLIDTNGDKNIGCMDDENKSPLYLIICWSQTNLPMSGFSSAVDEERELRSNLFVDVATKVCDNIKKKGYWSDFIDPLSGVPYINRENANSVFVPTESVQLMDIEIVDVGCCQVIIHPIWKVRAFFSLLISTAPFDILDQALHSN</sequence>
<evidence type="ECO:0000313" key="2">
    <source>
        <dbReference type="Proteomes" id="UP000002195"/>
    </source>
</evidence>
<reference evidence="1 2" key="1">
    <citation type="journal article" date="2005" name="Nature">
        <title>The genome of the social amoeba Dictyostelium discoideum.</title>
        <authorList>
            <consortium name="The Dictyostelium discoideum Sequencing Consortium"/>
            <person name="Eichinger L."/>
            <person name="Pachebat J.A."/>
            <person name="Glockner G."/>
            <person name="Rajandream M.A."/>
            <person name="Sucgang R."/>
            <person name="Berriman M."/>
            <person name="Song J."/>
            <person name="Olsen R."/>
            <person name="Szafranski K."/>
            <person name="Xu Q."/>
            <person name="Tunggal B."/>
            <person name="Kummerfeld S."/>
            <person name="Madera M."/>
            <person name="Konfortov B.A."/>
            <person name="Rivero F."/>
            <person name="Bankier A.T."/>
            <person name="Lehmann R."/>
            <person name="Hamlin N."/>
            <person name="Davies R."/>
            <person name="Gaudet P."/>
            <person name="Fey P."/>
            <person name="Pilcher K."/>
            <person name="Chen G."/>
            <person name="Saunders D."/>
            <person name="Sodergren E."/>
            <person name="Davis P."/>
            <person name="Kerhornou A."/>
            <person name="Nie X."/>
            <person name="Hall N."/>
            <person name="Anjard C."/>
            <person name="Hemphill L."/>
            <person name="Bason N."/>
            <person name="Farbrother P."/>
            <person name="Desany B."/>
            <person name="Just E."/>
            <person name="Morio T."/>
            <person name="Rost R."/>
            <person name="Churcher C."/>
            <person name="Cooper J."/>
            <person name="Haydock S."/>
            <person name="van Driessche N."/>
            <person name="Cronin A."/>
            <person name="Goodhead I."/>
            <person name="Muzny D."/>
            <person name="Mourier T."/>
            <person name="Pain A."/>
            <person name="Lu M."/>
            <person name="Harper D."/>
            <person name="Lindsay R."/>
            <person name="Hauser H."/>
            <person name="James K."/>
            <person name="Quiles M."/>
            <person name="Madan Babu M."/>
            <person name="Saito T."/>
            <person name="Buchrieser C."/>
            <person name="Wardroper A."/>
            <person name="Felder M."/>
            <person name="Thangavelu M."/>
            <person name="Johnson D."/>
            <person name="Knights A."/>
            <person name="Loulseged H."/>
            <person name="Mungall K."/>
            <person name="Oliver K."/>
            <person name="Price C."/>
            <person name="Quail M.A."/>
            <person name="Urushihara H."/>
            <person name="Hernandez J."/>
            <person name="Rabbinowitsch E."/>
            <person name="Steffen D."/>
            <person name="Sanders M."/>
            <person name="Ma J."/>
            <person name="Kohara Y."/>
            <person name="Sharp S."/>
            <person name="Simmonds M."/>
            <person name="Spiegler S."/>
            <person name="Tivey A."/>
            <person name="Sugano S."/>
            <person name="White B."/>
            <person name="Walker D."/>
            <person name="Woodward J."/>
            <person name="Winckler T."/>
            <person name="Tanaka Y."/>
            <person name="Shaulsky G."/>
            <person name="Schleicher M."/>
            <person name="Weinstock G."/>
            <person name="Rosenthal A."/>
            <person name="Cox E.C."/>
            <person name="Chisholm R.L."/>
            <person name="Gibbs R."/>
            <person name="Loomis W.F."/>
            <person name="Platzer M."/>
            <person name="Kay R.R."/>
            <person name="Williams J."/>
            <person name="Dear P.H."/>
            <person name="Noegel A.A."/>
            <person name="Barrell B."/>
            <person name="Kuspa A."/>
        </authorList>
    </citation>
    <scope>NUCLEOTIDE SEQUENCE [LARGE SCALE GENOMIC DNA]</scope>
    <source>
        <strain evidence="1 2">AX4</strain>
    </source>
</reference>
<dbReference type="dictyBase" id="DDB_G0283849"/>
<name>Q54QF8_DICDI</name>
<dbReference type="PaxDb" id="44689-DDB0185729"/>
<dbReference type="PhylomeDB" id="Q54QF8"/>
<dbReference type="PANTHER" id="PTHR13192">
    <property type="entry name" value="MY011 PROTEIN"/>
    <property type="match status" value="1"/>
</dbReference>
<dbReference type="KEGG" id="ddi:DDB_G0283849"/>
<accession>Q54QF8</accession>
<protein>
    <submittedName>
        <fullName evidence="1">Uncharacterized protein</fullName>
    </submittedName>
</protein>
<evidence type="ECO:0000313" key="1">
    <source>
        <dbReference type="EMBL" id="EAL65539.1"/>
    </source>
</evidence>
<dbReference type="eggNOG" id="KOG3994">
    <property type="taxonomic scope" value="Eukaryota"/>
</dbReference>
<dbReference type="GeneID" id="8624310"/>
<proteinExistence type="predicted"/>
<dbReference type="InParanoid" id="Q54QF8"/>
<dbReference type="PANTHER" id="PTHR13192:SF3">
    <property type="entry name" value="COBALAMIN TRAFFICKING PROTEIN CBLD"/>
    <property type="match status" value="1"/>
</dbReference>
<keyword evidence="2" id="KW-1185">Reference proteome</keyword>
<dbReference type="EMBL" id="AAFI02000057">
    <property type="protein sequence ID" value="EAL65539.1"/>
    <property type="molecule type" value="Genomic_DNA"/>
</dbReference>
<dbReference type="HOGENOM" id="CLU_097729_2_0_1"/>
<dbReference type="Pfam" id="PF10229">
    <property type="entry name" value="MMADHC"/>
    <property type="match status" value="1"/>
</dbReference>
<dbReference type="VEuPathDB" id="AmoebaDB:DDB_G0283849"/>
<dbReference type="AlphaFoldDB" id="Q54QF8"/>
<dbReference type="InterPro" id="IPR019362">
    <property type="entry name" value="MMADHC"/>
</dbReference>
<dbReference type="STRING" id="44689.Q54QF8"/>
<dbReference type="PRO" id="PR:Q54QF8"/>
<dbReference type="RefSeq" id="XP_638913.1">
    <property type="nucleotide sequence ID" value="XM_633821.1"/>
</dbReference>
<dbReference type="OMA" id="DVGCCQV"/>